<dbReference type="GO" id="GO:0016887">
    <property type="term" value="F:ATP hydrolysis activity"/>
    <property type="evidence" value="ECO:0007669"/>
    <property type="project" value="InterPro"/>
</dbReference>
<evidence type="ECO:0000256" key="6">
    <source>
        <dbReference type="ARBA" id="ARBA00022741"/>
    </source>
</evidence>
<dbReference type="Proteomes" id="UP000231409">
    <property type="component" value="Unassembled WGS sequence"/>
</dbReference>
<dbReference type="InterPro" id="IPR023299">
    <property type="entry name" value="ATPase_P-typ_cyto_dom_N"/>
</dbReference>
<dbReference type="PROSITE" id="PS00154">
    <property type="entry name" value="ATPASE_E1_E2"/>
    <property type="match status" value="1"/>
</dbReference>
<dbReference type="InterPro" id="IPR023214">
    <property type="entry name" value="HAD_sf"/>
</dbReference>
<dbReference type="GO" id="GO:0055070">
    <property type="term" value="P:copper ion homeostasis"/>
    <property type="evidence" value="ECO:0007669"/>
    <property type="project" value="TreeGrafter"/>
</dbReference>
<evidence type="ECO:0000256" key="11">
    <source>
        <dbReference type="RuleBase" id="RU362081"/>
    </source>
</evidence>
<feature type="transmembrane region" description="Helical" evidence="11">
    <location>
        <begin position="379"/>
        <end position="402"/>
    </location>
</feature>
<evidence type="ECO:0000259" key="13">
    <source>
        <dbReference type="Pfam" id="PF00122"/>
    </source>
</evidence>
<dbReference type="EMBL" id="NTFH01000025">
    <property type="protein sequence ID" value="PHQ13496.1"/>
    <property type="molecule type" value="Genomic_DNA"/>
</dbReference>
<comment type="subcellular location">
    <subcellularLocation>
        <location evidence="1">Cell membrane</location>
        <topology evidence="1">Multi-pass membrane protein</topology>
    </subcellularLocation>
</comment>
<evidence type="ECO:0000256" key="2">
    <source>
        <dbReference type="ARBA" id="ARBA00006024"/>
    </source>
</evidence>
<organism evidence="15 16">
    <name type="scientific">Marinobacter profundi</name>
    <dbReference type="NCBI Taxonomy" id="2666256"/>
    <lineage>
        <taxon>Bacteria</taxon>
        <taxon>Pseudomonadati</taxon>
        <taxon>Pseudomonadota</taxon>
        <taxon>Gammaproteobacteria</taxon>
        <taxon>Pseudomonadales</taxon>
        <taxon>Marinobacteraceae</taxon>
        <taxon>Marinobacter</taxon>
    </lineage>
</organism>
<feature type="domain" description="Heavy metal binding" evidence="14">
    <location>
        <begin position="46"/>
        <end position="71"/>
    </location>
</feature>
<dbReference type="InterPro" id="IPR023298">
    <property type="entry name" value="ATPase_P-typ_TM_dom_sf"/>
</dbReference>
<dbReference type="Pfam" id="PF19335">
    <property type="entry name" value="HMBD"/>
    <property type="match status" value="1"/>
</dbReference>
<protein>
    <submittedName>
        <fullName evidence="15">Copper-translocating P-type ATPase</fullName>
    </submittedName>
</protein>
<evidence type="ECO:0000313" key="16">
    <source>
        <dbReference type="Proteomes" id="UP000231409"/>
    </source>
</evidence>
<dbReference type="Gene3D" id="2.70.150.10">
    <property type="entry name" value="Calcium-transporting ATPase, cytoplasmic transduction domain A"/>
    <property type="match status" value="1"/>
</dbReference>
<dbReference type="GO" id="GO:0043682">
    <property type="term" value="F:P-type divalent copper transporter activity"/>
    <property type="evidence" value="ECO:0007669"/>
    <property type="project" value="TreeGrafter"/>
</dbReference>
<dbReference type="Gene3D" id="3.40.50.1000">
    <property type="entry name" value="HAD superfamily/HAD-like"/>
    <property type="match status" value="1"/>
</dbReference>
<keyword evidence="5 11" id="KW-0479">Metal-binding</keyword>
<dbReference type="InterPro" id="IPR045800">
    <property type="entry name" value="HMBD"/>
</dbReference>
<feature type="transmembrane region" description="Helical" evidence="11">
    <location>
        <begin position="355"/>
        <end position="373"/>
    </location>
</feature>
<dbReference type="SUPFAM" id="SSF81653">
    <property type="entry name" value="Calcium ATPase, transduction domain A"/>
    <property type="match status" value="1"/>
</dbReference>
<dbReference type="SUPFAM" id="SSF56784">
    <property type="entry name" value="HAD-like"/>
    <property type="match status" value="1"/>
</dbReference>
<keyword evidence="10 11" id="KW-0472">Membrane</keyword>
<comment type="caution">
    <text evidence="15">The sequence shown here is derived from an EMBL/GenBank/DDBJ whole genome shotgun (WGS) entry which is preliminary data.</text>
</comment>
<accession>A0A2G1UG74</accession>
<dbReference type="InterPro" id="IPR018303">
    <property type="entry name" value="ATPase_P-typ_P_site"/>
</dbReference>
<dbReference type="NCBIfam" id="TIGR01511">
    <property type="entry name" value="ATPase-IB1_Cu"/>
    <property type="match status" value="1"/>
</dbReference>
<dbReference type="InterPro" id="IPR001757">
    <property type="entry name" value="P_typ_ATPase"/>
</dbReference>
<dbReference type="PRINTS" id="PR00119">
    <property type="entry name" value="CATATPASE"/>
</dbReference>
<dbReference type="InterPro" id="IPR027256">
    <property type="entry name" value="P-typ_ATPase_IB"/>
</dbReference>
<dbReference type="FunFam" id="2.70.150.10:FF:000020">
    <property type="entry name" value="Copper-exporting P-type ATPase A"/>
    <property type="match status" value="1"/>
</dbReference>
<dbReference type="NCBIfam" id="TIGR01525">
    <property type="entry name" value="ATPase-IB_hvy"/>
    <property type="match status" value="1"/>
</dbReference>
<name>A0A2G1UG74_9GAMM</name>
<dbReference type="InterPro" id="IPR036412">
    <property type="entry name" value="HAD-like_sf"/>
</dbReference>
<dbReference type="SFLD" id="SFLDG00002">
    <property type="entry name" value="C1.7:_P-type_atpase_like"/>
    <property type="match status" value="1"/>
</dbReference>
<dbReference type="InterPro" id="IPR044492">
    <property type="entry name" value="P_typ_ATPase_HD_dom"/>
</dbReference>
<evidence type="ECO:0000256" key="7">
    <source>
        <dbReference type="ARBA" id="ARBA00022840"/>
    </source>
</evidence>
<evidence type="ECO:0000256" key="12">
    <source>
        <dbReference type="SAM" id="MobiDB-lite"/>
    </source>
</evidence>
<keyword evidence="16" id="KW-1185">Reference proteome</keyword>
<evidence type="ECO:0000256" key="3">
    <source>
        <dbReference type="ARBA" id="ARBA00022475"/>
    </source>
</evidence>
<dbReference type="PANTHER" id="PTHR43520:SF8">
    <property type="entry name" value="P-TYPE CU(+) TRANSPORTER"/>
    <property type="match status" value="1"/>
</dbReference>
<dbReference type="GO" id="GO:0005524">
    <property type="term" value="F:ATP binding"/>
    <property type="evidence" value="ECO:0007669"/>
    <property type="project" value="UniProtKB-UniRule"/>
</dbReference>
<evidence type="ECO:0000256" key="8">
    <source>
        <dbReference type="ARBA" id="ARBA00022967"/>
    </source>
</evidence>
<feature type="compositionally biased region" description="Basic and acidic residues" evidence="12">
    <location>
        <begin position="22"/>
        <end position="35"/>
    </location>
</feature>
<dbReference type="AlphaFoldDB" id="A0A2G1UG74"/>
<keyword evidence="9 11" id="KW-1133">Transmembrane helix</keyword>
<dbReference type="Gene3D" id="3.40.1110.10">
    <property type="entry name" value="Calcium-transporting ATPase, cytoplasmic domain N"/>
    <property type="match status" value="1"/>
</dbReference>
<dbReference type="SUPFAM" id="SSF81665">
    <property type="entry name" value="Calcium ATPase, transmembrane domain M"/>
    <property type="match status" value="1"/>
</dbReference>
<dbReference type="SFLD" id="SFLDF00027">
    <property type="entry name" value="p-type_atpase"/>
    <property type="match status" value="1"/>
</dbReference>
<dbReference type="SFLD" id="SFLDS00003">
    <property type="entry name" value="Haloacid_Dehalogenase"/>
    <property type="match status" value="1"/>
</dbReference>
<evidence type="ECO:0000259" key="14">
    <source>
        <dbReference type="Pfam" id="PF19335"/>
    </source>
</evidence>
<feature type="transmembrane region" description="Helical" evidence="11">
    <location>
        <begin position="125"/>
        <end position="146"/>
    </location>
</feature>
<dbReference type="InterPro" id="IPR059000">
    <property type="entry name" value="ATPase_P-type_domA"/>
</dbReference>
<evidence type="ECO:0000256" key="4">
    <source>
        <dbReference type="ARBA" id="ARBA00022692"/>
    </source>
</evidence>
<dbReference type="GO" id="GO:0005507">
    <property type="term" value="F:copper ion binding"/>
    <property type="evidence" value="ECO:0007669"/>
    <property type="project" value="TreeGrafter"/>
</dbReference>
<reference evidence="15 16" key="1">
    <citation type="submission" date="2017-09" db="EMBL/GenBank/DDBJ databases">
        <title>The draft genome sequences of Marinobacter sp. PWS21.</title>
        <authorList>
            <person name="Cao J."/>
        </authorList>
    </citation>
    <scope>NUCLEOTIDE SEQUENCE [LARGE SCALE GENOMIC DNA]</scope>
    <source>
        <strain evidence="15 16">PWS21</strain>
    </source>
</reference>
<evidence type="ECO:0000313" key="15">
    <source>
        <dbReference type="EMBL" id="PHQ13496.1"/>
    </source>
</evidence>
<feature type="transmembrane region" description="Helical" evidence="11">
    <location>
        <begin position="93"/>
        <end position="113"/>
    </location>
</feature>
<dbReference type="PANTHER" id="PTHR43520">
    <property type="entry name" value="ATP7, ISOFORM B"/>
    <property type="match status" value="1"/>
</dbReference>
<feature type="transmembrane region" description="Helical" evidence="11">
    <location>
        <begin position="720"/>
        <end position="742"/>
    </location>
</feature>
<feature type="transmembrane region" description="Helical" evidence="11">
    <location>
        <begin position="158"/>
        <end position="185"/>
    </location>
</feature>
<evidence type="ECO:0000256" key="9">
    <source>
        <dbReference type="ARBA" id="ARBA00022989"/>
    </source>
</evidence>
<feature type="domain" description="P-type ATPase A" evidence="13">
    <location>
        <begin position="234"/>
        <end position="334"/>
    </location>
</feature>
<comment type="similarity">
    <text evidence="2 11">Belongs to the cation transport ATPase (P-type) (TC 3.A.3) family. Type IB subfamily.</text>
</comment>
<keyword evidence="6 11" id="KW-0547">Nucleotide-binding</keyword>
<keyword evidence="3 11" id="KW-1003">Cell membrane</keyword>
<dbReference type="GO" id="GO:0060003">
    <property type="term" value="P:copper ion export"/>
    <property type="evidence" value="ECO:0007669"/>
    <property type="project" value="UniProtKB-ARBA"/>
</dbReference>
<proteinExistence type="inferred from homology"/>
<feature type="transmembrane region" description="Helical" evidence="11">
    <location>
        <begin position="197"/>
        <end position="216"/>
    </location>
</feature>
<dbReference type="InterPro" id="IPR008250">
    <property type="entry name" value="ATPase_P-typ_transduc_dom_A_sf"/>
</dbReference>
<gene>
    <name evidence="15" type="ORF">CLH61_18025</name>
</gene>
<evidence type="ECO:0000256" key="10">
    <source>
        <dbReference type="ARBA" id="ARBA00023136"/>
    </source>
</evidence>
<dbReference type="GO" id="GO:0005886">
    <property type="term" value="C:plasma membrane"/>
    <property type="evidence" value="ECO:0007669"/>
    <property type="project" value="UniProtKB-SubCell"/>
</dbReference>
<evidence type="ECO:0000256" key="1">
    <source>
        <dbReference type="ARBA" id="ARBA00004651"/>
    </source>
</evidence>
<feature type="transmembrane region" description="Helical" evidence="11">
    <location>
        <begin position="695"/>
        <end position="714"/>
    </location>
</feature>
<dbReference type="PRINTS" id="PR00943">
    <property type="entry name" value="CUATPASE"/>
</dbReference>
<evidence type="ECO:0000256" key="5">
    <source>
        <dbReference type="ARBA" id="ARBA00022723"/>
    </source>
</evidence>
<dbReference type="NCBIfam" id="TIGR01494">
    <property type="entry name" value="ATPase_P-type"/>
    <property type="match status" value="1"/>
</dbReference>
<keyword evidence="7 11" id="KW-0067">ATP-binding</keyword>
<keyword evidence="4 11" id="KW-0812">Transmembrane</keyword>
<dbReference type="Pfam" id="PF00702">
    <property type="entry name" value="Hydrolase"/>
    <property type="match status" value="1"/>
</dbReference>
<feature type="region of interest" description="Disordered" evidence="12">
    <location>
        <begin position="1"/>
        <end position="35"/>
    </location>
</feature>
<keyword evidence="8" id="KW-1278">Translocase</keyword>
<sequence length="749" mass="79136">MHLVPVEQNGVNSHSGHSYHCSGDHENPSGDDRKYDRVPPGYSGVVYTCPMHPQVRQTKPGACPLCGMGLEQESARGEDEGPNPELVDFSRRLWIALAFSIPLLILTMTPYIGVMALRDFFGERLSLWIELVLATPVILWSGWPFFARGYTSFRTMNLNMFSLIGMGVGAAYIFSIVAVLLPGIFPEGFRDSEGNVGVYFEAAAVIVTLVLLGQVMELRAREGTGKAIRALLDMAAKTARLIRPDGTETEVALEDVKVGDHLRVRPGDKVPVDGVVVEGRSSVDESMISGEPVPVEKVEGDKVTGATINGTGSLVMEATRVGADTTLSQIVEMVANAQRSRAPIQKFADMVAGKFVPAVIVVAALSFVAWAIWGPVPALSYALVSAVAVLIIACPCALGLATPMSIMTATGRGAQLGVLIKNAEALERFAKVDTLIVDKTGTLTEGKPRLVAVLPESGHDETEVLRLAATLEKGSEHPLAEAIVSGAEARNVMLGKADDFEAVTGKGVKGVVDGKPVALGNAKLLEELGLDGGHLMEVANSRRDEGETVMFVVLNGAVAGLVSVADPVKETTPAALKALHAAGFRIIMATGDNERTAKAVAGKLGIDEIRADVLPEDKASIIRELQSQGRKVAMAGDGVNDAPALAQADVGIAMGTGADVAIESAGFTLVKGNLDGIVRARRLSQATMRNIKQNLFFALVYNGAGVPVAAGVLYPFFGILIGPIFAAFAMSASSLSVVMNSLRLRREKV</sequence>
<dbReference type="Pfam" id="PF00122">
    <property type="entry name" value="E1-E2_ATPase"/>
    <property type="match status" value="1"/>
</dbReference>
<dbReference type="CDD" id="cd02094">
    <property type="entry name" value="P-type_ATPase_Cu-like"/>
    <property type="match status" value="1"/>
</dbReference>